<reference evidence="1 2" key="1">
    <citation type="submission" date="2017-09" db="EMBL/GenBank/DDBJ databases">
        <title>Depth-based differentiation of microbial function through sediment-hosted aquifers and enrichment of novel symbionts in the deep terrestrial subsurface.</title>
        <authorList>
            <person name="Probst A.J."/>
            <person name="Ladd B."/>
            <person name="Jarett J.K."/>
            <person name="Geller-Mcgrath D.E."/>
            <person name="Sieber C.M."/>
            <person name="Emerson J.B."/>
            <person name="Anantharaman K."/>
            <person name="Thomas B.C."/>
            <person name="Malmstrom R."/>
            <person name="Stieglmeier M."/>
            <person name="Klingl A."/>
            <person name="Woyke T."/>
            <person name="Ryan C.M."/>
            <person name="Banfield J.F."/>
        </authorList>
    </citation>
    <scope>NUCLEOTIDE SEQUENCE [LARGE SCALE GENOMIC DNA]</scope>
    <source>
        <strain evidence="1">CG11_big_fil_rev_8_21_14_0_20_39_9</strain>
    </source>
</reference>
<evidence type="ECO:0000313" key="2">
    <source>
        <dbReference type="Proteomes" id="UP000229381"/>
    </source>
</evidence>
<comment type="caution">
    <text evidence="1">The sequence shown here is derived from an EMBL/GenBank/DDBJ whole genome shotgun (WGS) entry which is preliminary data.</text>
</comment>
<dbReference type="EMBL" id="PCWI01000010">
    <property type="protein sequence ID" value="PIQ98591.1"/>
    <property type="molecule type" value="Genomic_DNA"/>
</dbReference>
<dbReference type="AlphaFoldDB" id="A0A2H0MPN4"/>
<accession>A0A2H0MPN4</accession>
<evidence type="ECO:0000313" key="1">
    <source>
        <dbReference type="EMBL" id="PIQ98591.1"/>
    </source>
</evidence>
<gene>
    <name evidence="1" type="ORF">COV64_00390</name>
</gene>
<dbReference type="Proteomes" id="UP000229381">
    <property type="component" value="Unassembled WGS sequence"/>
</dbReference>
<protein>
    <submittedName>
        <fullName evidence="1">Uncharacterized protein</fullName>
    </submittedName>
</protein>
<organism evidence="1 2">
    <name type="scientific">Candidatus Nealsonbacteria bacterium CG11_big_fil_rev_8_21_14_0_20_39_9</name>
    <dbReference type="NCBI Taxonomy" id="1974715"/>
    <lineage>
        <taxon>Bacteria</taxon>
        <taxon>Candidatus Nealsoniibacteriota</taxon>
    </lineage>
</organism>
<sequence length="267" mass="30173">MITCSLVLISVTGCKEVAREQQQEDIIQPVEVFNLIPGQDWQKVAIFEGQIGGKTTSFTIPDRYWKISWEATIPKREVGTFSVEIYREDGTLLDEVYAEIPSGATQQGKYSESTWFYEGKSSFYLITGTRNISFWKTTIETLSAVEIRPSEVVRAFYQALNENDLEGAMEYLPAGKNLLTDKNVIIALDQLVGKIKQVEIQEETINKTTGAECAEVRVNADIDLTPETTIDPMLWKLIQGLEGTQIFELEFSVIEQDGIGWKIINWP</sequence>
<proteinExistence type="predicted"/>
<name>A0A2H0MPN4_9BACT</name>